<dbReference type="PANTHER" id="PTHR30469:SF15">
    <property type="entry name" value="HLYD FAMILY OF SECRETION PROTEINS"/>
    <property type="match status" value="1"/>
</dbReference>
<name>A0A7U3ZRW2_RUNSL</name>
<accession>A0A7U3ZRW2</accession>
<keyword evidence="7" id="KW-1185">Reference proteome</keyword>
<keyword evidence="3" id="KW-0812">Transmembrane</keyword>
<evidence type="ECO:0000259" key="5">
    <source>
        <dbReference type="Pfam" id="PF25954"/>
    </source>
</evidence>
<dbReference type="Gene3D" id="1.10.287.470">
    <property type="entry name" value="Helix hairpin bin"/>
    <property type="match status" value="1"/>
</dbReference>
<evidence type="ECO:0000313" key="7">
    <source>
        <dbReference type="Proteomes" id="UP000000493"/>
    </source>
</evidence>
<dbReference type="AlphaFoldDB" id="A0A7U3ZRW2"/>
<evidence type="ECO:0000313" key="6">
    <source>
        <dbReference type="EMBL" id="AEI52207.1"/>
    </source>
</evidence>
<comment type="similarity">
    <text evidence="1">Belongs to the membrane fusion protein (MFP) (TC 8.A.1) family.</text>
</comment>
<geneLocation type="plasmid" evidence="6 7">
    <name>pRUNSL04</name>
</geneLocation>
<keyword evidence="6" id="KW-0614">Plasmid</keyword>
<dbReference type="NCBIfam" id="TIGR01730">
    <property type="entry name" value="RND_mfp"/>
    <property type="match status" value="1"/>
</dbReference>
<feature type="domain" description="Multidrug resistance protein MdtA-like barrel-sandwich hybrid" evidence="4">
    <location>
        <begin position="71"/>
        <end position="197"/>
    </location>
</feature>
<dbReference type="GO" id="GO:0015562">
    <property type="term" value="F:efflux transmembrane transporter activity"/>
    <property type="evidence" value="ECO:0007669"/>
    <property type="project" value="TreeGrafter"/>
</dbReference>
<protein>
    <submittedName>
        <fullName evidence="6">Efflux transporter, RND family, MFP subunit</fullName>
    </submittedName>
</protein>
<evidence type="ECO:0000256" key="2">
    <source>
        <dbReference type="SAM" id="Coils"/>
    </source>
</evidence>
<evidence type="ECO:0000256" key="3">
    <source>
        <dbReference type="SAM" id="Phobius"/>
    </source>
</evidence>
<dbReference type="EMBL" id="CP002863">
    <property type="protein sequence ID" value="AEI52207.1"/>
    <property type="molecule type" value="Genomic_DNA"/>
</dbReference>
<feature type="coiled-coil region" evidence="2">
    <location>
        <begin position="104"/>
        <end position="162"/>
    </location>
</feature>
<dbReference type="KEGG" id="rsi:Runsl_5799"/>
<dbReference type="Proteomes" id="UP000000493">
    <property type="component" value="Plasmid pRUNSL04"/>
</dbReference>
<dbReference type="SUPFAM" id="SSF111369">
    <property type="entry name" value="HlyD-like secretion proteins"/>
    <property type="match status" value="1"/>
</dbReference>
<dbReference type="Gene3D" id="2.40.30.170">
    <property type="match status" value="1"/>
</dbReference>
<dbReference type="Pfam" id="PF25917">
    <property type="entry name" value="BSH_RND"/>
    <property type="match status" value="1"/>
</dbReference>
<dbReference type="Gene3D" id="2.40.50.100">
    <property type="match status" value="1"/>
</dbReference>
<keyword evidence="3" id="KW-1133">Transmembrane helix</keyword>
<sequence>MKKSSIVITISIVCAFTIFTFLKLSKNKEELSSQVYKADTAKAVLITWEKVDKKMINPSFIFSGSYEPYKEVQILPERGGKVVADHIELGSFIAKGKLIAALDSDELKLQIADNQTQYDDARRTFERNKVLSEGEALTKTAFEKSELALKGLQNRMEVLKKQMTYMNIYAPMSGYITVKNFELGSIISPGMPIAMLTDISSVNLTILVPENAITQFVKGNSIDVSCDAYPDRPLKGFIDYIAVKADDSKNFLVKIKVINNTSQLIRGGMFGKAFFKSMQPVGALTVSRNAIVGSTRKPQVYVIKNNIAVLTDITLGQILEDRLEVVKGLSAGDLVANSGLVNLANGIKVQQTAQ</sequence>
<reference evidence="6 7" key="2">
    <citation type="journal article" date="2012" name="Stand. Genomic Sci.">
        <title>Complete genome sequence of the aquatic bacterium Runella slithyformis type strain (LSU 4(T)).</title>
        <authorList>
            <person name="Copeland A."/>
            <person name="Zhang X."/>
            <person name="Misra M."/>
            <person name="Lapidus A."/>
            <person name="Nolan M."/>
            <person name="Lucas S."/>
            <person name="Deshpande S."/>
            <person name="Cheng J.F."/>
            <person name="Tapia R."/>
            <person name="Goodwin L.A."/>
            <person name="Pitluck S."/>
            <person name="Liolios K."/>
            <person name="Pagani I."/>
            <person name="Ivanova N."/>
            <person name="Mikhailova N."/>
            <person name="Pati A."/>
            <person name="Chen A."/>
            <person name="Palaniappan K."/>
            <person name="Land M."/>
            <person name="Hauser L."/>
            <person name="Pan C."/>
            <person name="Jeffries C.D."/>
            <person name="Detter J.C."/>
            <person name="Brambilla E.M."/>
            <person name="Rohde M."/>
            <person name="Djao O.D."/>
            <person name="Goker M."/>
            <person name="Sikorski J."/>
            <person name="Tindall B.J."/>
            <person name="Woyke T."/>
            <person name="Bristow J."/>
            <person name="Eisen J.A."/>
            <person name="Markowitz V."/>
            <person name="Hugenholtz P."/>
            <person name="Kyrpides N.C."/>
            <person name="Klenk H.P."/>
            <person name="Mavromatis K."/>
        </authorList>
    </citation>
    <scope>NUCLEOTIDE SEQUENCE [LARGE SCALE GENOMIC DNA]</scope>
    <source>
        <strain evidence="7">ATCC 29530 / DSM 19594 / LMG 11500 / NCIMB 11436 / LSU 4</strain>
    </source>
</reference>
<organism evidence="6 7">
    <name type="scientific">Runella slithyformis (strain ATCC 29530 / DSM 19594 / LMG 11500 / NCIMB 11436 / LSU 4)</name>
    <dbReference type="NCBI Taxonomy" id="761193"/>
    <lineage>
        <taxon>Bacteria</taxon>
        <taxon>Pseudomonadati</taxon>
        <taxon>Bacteroidota</taxon>
        <taxon>Cytophagia</taxon>
        <taxon>Cytophagales</taxon>
        <taxon>Spirosomataceae</taxon>
        <taxon>Runella</taxon>
    </lineage>
</organism>
<dbReference type="RefSeq" id="WP_013931319.1">
    <property type="nucleotide sequence ID" value="NC_015705.1"/>
</dbReference>
<gene>
    <name evidence="6" type="ordered locus">Runsl_5799</name>
</gene>
<evidence type="ECO:0000259" key="4">
    <source>
        <dbReference type="Pfam" id="PF25917"/>
    </source>
</evidence>
<dbReference type="InterPro" id="IPR058792">
    <property type="entry name" value="Beta-barrel_RND_2"/>
</dbReference>
<feature type="domain" description="CusB-like beta-barrel" evidence="5">
    <location>
        <begin position="204"/>
        <end position="276"/>
    </location>
</feature>
<dbReference type="Gene3D" id="2.40.420.20">
    <property type="match status" value="1"/>
</dbReference>
<proteinExistence type="inferred from homology"/>
<dbReference type="InterPro" id="IPR006143">
    <property type="entry name" value="RND_pump_MFP"/>
</dbReference>
<keyword evidence="3" id="KW-0472">Membrane</keyword>
<dbReference type="PANTHER" id="PTHR30469">
    <property type="entry name" value="MULTIDRUG RESISTANCE PROTEIN MDTA"/>
    <property type="match status" value="1"/>
</dbReference>
<keyword evidence="2" id="KW-0175">Coiled coil</keyword>
<dbReference type="GO" id="GO:1990281">
    <property type="term" value="C:efflux pump complex"/>
    <property type="evidence" value="ECO:0007669"/>
    <property type="project" value="TreeGrafter"/>
</dbReference>
<dbReference type="InterPro" id="IPR058625">
    <property type="entry name" value="MdtA-like_BSH"/>
</dbReference>
<reference evidence="7" key="1">
    <citation type="submission" date="2011-06" db="EMBL/GenBank/DDBJ databases">
        <title>The complete genome of plasmid 4 of Runella slithyformis DSM 19594.</title>
        <authorList>
            <consortium name="US DOE Joint Genome Institute (JGI-PGF)"/>
            <person name="Lucas S."/>
            <person name="Han J."/>
            <person name="Lapidus A."/>
            <person name="Bruce D."/>
            <person name="Goodwin L."/>
            <person name="Pitluck S."/>
            <person name="Peters L."/>
            <person name="Kyrpides N."/>
            <person name="Mavromatis K."/>
            <person name="Ivanova N."/>
            <person name="Ovchinnikova G."/>
            <person name="Zhang X."/>
            <person name="Misra M."/>
            <person name="Detter J.C."/>
            <person name="Tapia R."/>
            <person name="Han C."/>
            <person name="Land M."/>
            <person name="Hauser L."/>
            <person name="Markowitz V."/>
            <person name="Cheng J.-F."/>
            <person name="Hugenholtz P."/>
            <person name="Woyke T."/>
            <person name="Wu D."/>
            <person name="Tindall B."/>
            <person name="Faehrich R."/>
            <person name="Brambilla E."/>
            <person name="Klenk H.-P."/>
            <person name="Eisen J.A."/>
        </authorList>
    </citation>
    <scope>NUCLEOTIDE SEQUENCE [LARGE SCALE GENOMIC DNA]</scope>
    <source>
        <strain evidence="7">ATCC 29530 / DSM 19594 / LMG 11500 / NCIMB 11436 / LSU 4</strain>
        <plasmid evidence="7">pRUNSL04</plasmid>
    </source>
</reference>
<dbReference type="Pfam" id="PF25954">
    <property type="entry name" value="Beta-barrel_RND_2"/>
    <property type="match status" value="1"/>
</dbReference>
<evidence type="ECO:0000256" key="1">
    <source>
        <dbReference type="ARBA" id="ARBA00009477"/>
    </source>
</evidence>
<feature type="transmembrane region" description="Helical" evidence="3">
    <location>
        <begin position="6"/>
        <end position="24"/>
    </location>
</feature>